<evidence type="ECO:0000313" key="3">
    <source>
        <dbReference type="Proteomes" id="UP001189429"/>
    </source>
</evidence>
<feature type="non-terminal residue" evidence="2">
    <location>
        <position position="167"/>
    </location>
</feature>
<feature type="non-terminal residue" evidence="2">
    <location>
        <position position="1"/>
    </location>
</feature>
<sequence>GEEEEEEEQEEQEEEDRLAQDRCRCILGALFAPRRPPAAEQQRCAASRRVGEARRESRRGSALSFWLAGLLSVGHWLSRGRPSRHSCRSTTTCAQNPAVPEKQKQCSQSVDRCAEARQYQPSYVPRVSARALLVQLSPGSVSLVPTRGAPGGRRSCSWRRQMATGRP</sequence>
<comment type="caution">
    <text evidence="2">The sequence shown here is derived from an EMBL/GenBank/DDBJ whole genome shotgun (WGS) entry which is preliminary data.</text>
</comment>
<protein>
    <submittedName>
        <fullName evidence="2">Uncharacterized protein</fullName>
    </submittedName>
</protein>
<gene>
    <name evidence="2" type="ORF">PCOR1329_LOCUS63625</name>
</gene>
<reference evidence="2" key="1">
    <citation type="submission" date="2023-10" db="EMBL/GenBank/DDBJ databases">
        <authorList>
            <person name="Chen Y."/>
            <person name="Shah S."/>
            <person name="Dougan E. K."/>
            <person name="Thang M."/>
            <person name="Chan C."/>
        </authorList>
    </citation>
    <scope>NUCLEOTIDE SEQUENCE [LARGE SCALE GENOMIC DNA]</scope>
</reference>
<evidence type="ECO:0000256" key="1">
    <source>
        <dbReference type="SAM" id="MobiDB-lite"/>
    </source>
</evidence>
<accession>A0ABN9W7C9</accession>
<evidence type="ECO:0000313" key="2">
    <source>
        <dbReference type="EMBL" id="CAK0880509.1"/>
    </source>
</evidence>
<dbReference type="EMBL" id="CAUYUJ010018082">
    <property type="protein sequence ID" value="CAK0880509.1"/>
    <property type="molecule type" value="Genomic_DNA"/>
</dbReference>
<dbReference type="Proteomes" id="UP001189429">
    <property type="component" value="Unassembled WGS sequence"/>
</dbReference>
<keyword evidence="3" id="KW-1185">Reference proteome</keyword>
<name>A0ABN9W7C9_9DINO</name>
<organism evidence="2 3">
    <name type="scientific">Prorocentrum cordatum</name>
    <dbReference type="NCBI Taxonomy" id="2364126"/>
    <lineage>
        <taxon>Eukaryota</taxon>
        <taxon>Sar</taxon>
        <taxon>Alveolata</taxon>
        <taxon>Dinophyceae</taxon>
        <taxon>Prorocentrales</taxon>
        <taxon>Prorocentraceae</taxon>
        <taxon>Prorocentrum</taxon>
    </lineage>
</organism>
<feature type="region of interest" description="Disordered" evidence="1">
    <location>
        <begin position="146"/>
        <end position="167"/>
    </location>
</feature>
<proteinExistence type="predicted"/>